<dbReference type="Proteomes" id="UP001595536">
    <property type="component" value="Unassembled WGS sequence"/>
</dbReference>
<dbReference type="SUPFAM" id="SSF48600">
    <property type="entry name" value="Chorismate mutase II"/>
    <property type="match status" value="1"/>
</dbReference>
<dbReference type="Pfam" id="PF01817">
    <property type="entry name" value="CM_2"/>
    <property type="match status" value="1"/>
</dbReference>
<proteinExistence type="predicted"/>
<comment type="caution">
    <text evidence="3">The sequence shown here is derived from an EMBL/GenBank/DDBJ whole genome shotgun (WGS) entry which is preliminary data.</text>
</comment>
<dbReference type="RefSeq" id="WP_376832266.1">
    <property type="nucleotide sequence ID" value="NZ_JBHLWR010000006.1"/>
</dbReference>
<dbReference type="NCBIfam" id="NF004698">
    <property type="entry name" value="PRK06034.1-4"/>
    <property type="match status" value="1"/>
</dbReference>
<reference evidence="4" key="1">
    <citation type="journal article" date="2019" name="Int. J. Syst. Evol. Microbiol.">
        <title>The Global Catalogue of Microorganisms (GCM) 10K type strain sequencing project: providing services to taxonomists for standard genome sequencing and annotation.</title>
        <authorList>
            <consortium name="The Broad Institute Genomics Platform"/>
            <consortium name="The Broad Institute Genome Sequencing Center for Infectious Disease"/>
            <person name="Wu L."/>
            <person name="Ma J."/>
        </authorList>
    </citation>
    <scope>NUCLEOTIDE SEQUENCE [LARGE SCALE GENOMIC DNA]</scope>
    <source>
        <strain evidence="4">CCM 7941</strain>
    </source>
</reference>
<evidence type="ECO:0000259" key="2">
    <source>
        <dbReference type="PROSITE" id="PS51168"/>
    </source>
</evidence>
<dbReference type="SMART" id="SM00830">
    <property type="entry name" value="CM_2"/>
    <property type="match status" value="1"/>
</dbReference>
<dbReference type="Gene3D" id="1.20.59.10">
    <property type="entry name" value="Chorismate mutase"/>
    <property type="match status" value="1"/>
</dbReference>
<name>A0ABV7LF46_9HYPH</name>
<evidence type="ECO:0000313" key="4">
    <source>
        <dbReference type="Proteomes" id="UP001595536"/>
    </source>
</evidence>
<dbReference type="InterPro" id="IPR036263">
    <property type="entry name" value="Chorismate_II_sf"/>
</dbReference>
<organism evidence="3 4">
    <name type="scientific">Camelimonas abortus</name>
    <dbReference type="NCBI Taxonomy" id="1017184"/>
    <lineage>
        <taxon>Bacteria</taxon>
        <taxon>Pseudomonadati</taxon>
        <taxon>Pseudomonadota</taxon>
        <taxon>Alphaproteobacteria</taxon>
        <taxon>Hyphomicrobiales</taxon>
        <taxon>Chelatococcaceae</taxon>
        <taxon>Camelimonas</taxon>
    </lineage>
</organism>
<keyword evidence="3" id="KW-0413">Isomerase</keyword>
<keyword evidence="4" id="KW-1185">Reference proteome</keyword>
<evidence type="ECO:0000256" key="1">
    <source>
        <dbReference type="ARBA" id="ARBA00012404"/>
    </source>
</evidence>
<dbReference type="InterPro" id="IPR036979">
    <property type="entry name" value="CM_dom_sf"/>
</dbReference>
<protein>
    <recommendedName>
        <fullName evidence="1">chorismate mutase</fullName>
        <ecNumber evidence="1">5.4.99.5</ecNumber>
    </recommendedName>
</protein>
<dbReference type="EMBL" id="JBHRUV010000033">
    <property type="protein sequence ID" value="MFC3266278.1"/>
    <property type="molecule type" value="Genomic_DNA"/>
</dbReference>
<gene>
    <name evidence="3" type="ORF">ACFOEX_07920</name>
</gene>
<accession>A0ABV7LF46</accession>
<dbReference type="EC" id="5.4.99.5" evidence="1"/>
<dbReference type="PROSITE" id="PS51168">
    <property type="entry name" value="CHORISMATE_MUT_2"/>
    <property type="match status" value="1"/>
</dbReference>
<feature type="domain" description="Chorismate mutase" evidence="2">
    <location>
        <begin position="7"/>
        <end position="98"/>
    </location>
</feature>
<sequence length="283" mass="29885">MTQPISPEAAGRLAALRAEIDRIDAAMHALLIERSEIIDELIAVKRTGESGSAFRPGREAAMMRAIASRHRGSLPLDTAEGIWRVIIATFTWLQAPFSVHADISSGDGPMRDSARFHFGFTVPYVPHGSAADVIAAVGRSAGDLGIFRADSGRASIPWWEALTAADAPKIIARLPFIERHDHPASTPVFVVSRPLADAAVRETVLYAARVERWRDDTAAAIAAAGAELVASAATSRGLSALVAAPGELAAQQLREALPPLSGADGLVEVGSHANRFRIGPAQG</sequence>
<evidence type="ECO:0000313" key="3">
    <source>
        <dbReference type="EMBL" id="MFC3266278.1"/>
    </source>
</evidence>
<dbReference type="InterPro" id="IPR002701">
    <property type="entry name" value="CM_II_prokaryot"/>
</dbReference>
<dbReference type="GO" id="GO:0004106">
    <property type="term" value="F:chorismate mutase activity"/>
    <property type="evidence" value="ECO:0007669"/>
    <property type="project" value="UniProtKB-EC"/>
</dbReference>